<dbReference type="eggNOG" id="COG0784">
    <property type="taxonomic scope" value="Bacteria"/>
</dbReference>
<dbReference type="EMBL" id="CCSB01000005">
    <property type="protein sequence ID" value="CDZ79344.1"/>
    <property type="molecule type" value="Genomic_DNA"/>
</dbReference>
<dbReference type="SUPFAM" id="SSF52172">
    <property type="entry name" value="CheY-like"/>
    <property type="match status" value="1"/>
</dbReference>
<dbReference type="AlphaFoldDB" id="A0A078L5H9"/>
<feature type="domain" description="Response regulatory" evidence="2">
    <location>
        <begin position="6"/>
        <end position="119"/>
    </location>
</feature>
<evidence type="ECO:0000259" key="2">
    <source>
        <dbReference type="PROSITE" id="PS50110"/>
    </source>
</evidence>
<dbReference type="GO" id="GO:0000160">
    <property type="term" value="P:phosphorelay signal transduction system"/>
    <property type="evidence" value="ECO:0007669"/>
    <property type="project" value="InterPro"/>
</dbReference>
<dbReference type="Proteomes" id="UP000044071">
    <property type="component" value="Unassembled WGS sequence"/>
</dbReference>
<gene>
    <name evidence="3" type="ORF">BN59_03662</name>
</gene>
<protein>
    <submittedName>
        <fullName evidence="3">Aerobic respiration control sensor protein ArcB</fullName>
    </submittedName>
</protein>
<name>A0A078L5H9_9GAMM</name>
<proteinExistence type="predicted"/>
<dbReference type="RefSeq" id="WP_052403375.1">
    <property type="nucleotide sequence ID" value="NZ_CCVW01000005.1"/>
</dbReference>
<dbReference type="Gene3D" id="3.40.50.2300">
    <property type="match status" value="1"/>
</dbReference>
<sequence length="125" mass="14212">MNGSLHFLVTEPSLGARIIIRAQITQLGHCVDMALDVESTLVLVELKTYHVILIDAELNKEGDCFELIDLIREQSIFNKLTPIILLSTSPHKILKNSLYPCFAKPMNINDVTKIINYLEEYNKNK</sequence>
<organism evidence="3 4">
    <name type="scientific">Legionella massiliensis</name>
    <dbReference type="NCBI Taxonomy" id="1034943"/>
    <lineage>
        <taxon>Bacteria</taxon>
        <taxon>Pseudomonadati</taxon>
        <taxon>Pseudomonadota</taxon>
        <taxon>Gammaproteobacteria</taxon>
        <taxon>Legionellales</taxon>
        <taxon>Legionellaceae</taxon>
        <taxon>Legionella</taxon>
    </lineage>
</organism>
<dbReference type="InterPro" id="IPR001789">
    <property type="entry name" value="Sig_transdc_resp-reg_receiver"/>
</dbReference>
<dbReference type="STRING" id="1034943.BN59_03662"/>
<evidence type="ECO:0000256" key="1">
    <source>
        <dbReference type="PROSITE-ProRule" id="PRU00169"/>
    </source>
</evidence>
<keyword evidence="4" id="KW-1185">Reference proteome</keyword>
<dbReference type="PROSITE" id="PS50110">
    <property type="entry name" value="RESPONSE_REGULATORY"/>
    <property type="match status" value="1"/>
</dbReference>
<accession>A0A078L5H9</accession>
<evidence type="ECO:0000313" key="3">
    <source>
        <dbReference type="EMBL" id="CDZ79344.1"/>
    </source>
</evidence>
<feature type="modified residue" description="4-aspartylphosphate" evidence="1">
    <location>
        <position position="55"/>
    </location>
</feature>
<keyword evidence="1" id="KW-0597">Phosphoprotein</keyword>
<dbReference type="OrthoDB" id="5639780at2"/>
<evidence type="ECO:0000313" key="4">
    <source>
        <dbReference type="Proteomes" id="UP000044071"/>
    </source>
</evidence>
<reference evidence="3 4" key="1">
    <citation type="submission" date="2014-06" db="EMBL/GenBank/DDBJ databases">
        <authorList>
            <person name="Urmite Genomes Urmite Genomes"/>
        </authorList>
    </citation>
    <scope>NUCLEOTIDE SEQUENCE [LARGE SCALE GENOMIC DNA]</scope>
</reference>
<dbReference type="InterPro" id="IPR011006">
    <property type="entry name" value="CheY-like_superfamily"/>
</dbReference>